<name>A0A7X8TMC4_9MICC</name>
<feature type="domain" description="GT-D fold-like" evidence="1">
    <location>
        <begin position="678"/>
        <end position="923"/>
    </location>
</feature>
<evidence type="ECO:0000313" key="2">
    <source>
        <dbReference type="EMBL" id="NLS11057.1"/>
    </source>
</evidence>
<reference evidence="2 3" key="1">
    <citation type="submission" date="2020-04" db="EMBL/GenBank/DDBJ databases">
        <title>Nesterenkonia sp. nov., isolated from marine sediment.</title>
        <authorList>
            <person name="Zhang G."/>
        </authorList>
    </citation>
    <scope>NUCLEOTIDE SEQUENCE [LARGE SCALE GENOMIC DNA]</scope>
    <source>
        <strain evidence="2 3">MY13</strain>
    </source>
</reference>
<keyword evidence="3" id="KW-1185">Reference proteome</keyword>
<dbReference type="RefSeq" id="WP_168888543.1">
    <property type="nucleotide sequence ID" value="NZ_JABAHY010000021.1"/>
</dbReference>
<dbReference type="AlphaFoldDB" id="A0A7X8TMC4"/>
<accession>A0A7X8TMC4</accession>
<evidence type="ECO:0000313" key="3">
    <source>
        <dbReference type="Proteomes" id="UP000523139"/>
    </source>
</evidence>
<dbReference type="Proteomes" id="UP000523139">
    <property type="component" value="Unassembled WGS sequence"/>
</dbReference>
<organism evidence="2 3">
    <name type="scientific">Nesterenkonia sedimenti</name>
    <dbReference type="NCBI Taxonomy" id="1463632"/>
    <lineage>
        <taxon>Bacteria</taxon>
        <taxon>Bacillati</taxon>
        <taxon>Actinomycetota</taxon>
        <taxon>Actinomycetes</taxon>
        <taxon>Micrococcales</taxon>
        <taxon>Micrococcaceae</taxon>
        <taxon>Nesterenkonia</taxon>
    </lineage>
</organism>
<dbReference type="Pfam" id="PF22882">
    <property type="entry name" value="GT-D-like"/>
    <property type="match status" value="1"/>
</dbReference>
<sequence>MNQLESLLVEGLNKVASVIESNPSYDYILGDRLLKEEYERLAVDSEGNLTDQRELLDLWDWKVSETKPRVFGIDSAVRTAPVLAFATTANNRREIDFLQRLLEGQDLPSGVVNLCDLDAARQRVDQPAVKSALESAFKQFLESRSTIKRGLLHQLISFASFSLAAWKVLHTVEAKTFVVANDHSPGPVAYAKLARHFGMKTVYLQHAEVTTNFPPLDFDLSILRNRVSKNIYERVGPVTGQVMVASRDPKALDLTELRSTRQQLRTGGKLPALIYPSGVSNIESLENLYRALEENPDVSVVAVKVHPAAKNLEQFHTRNMSVRRTIPHKGHVAVCGNSSVAIELIAAGNLVFQCFDLDEITRDYYGFVRQGLTSEVRLEDADKAFWRSRSEDDLLTLADFLPNVSTRENVADSIRKRRLLSEIFSGKRLKQSEILRLRDRENLLRDVYCLTHSLVSYASEVDNLYGDDFRVIRTLDAAFARRDVELGPAYQRVGPNQARSVVEFWLAAKAIEWNGRAPTRAGRDNLMRFVRLYSANPRAKRWLENKMFDILVRFGSPDELLQLFASAEHLASDGLGANKKVAFVRFTEANPAWADRLRKLFNPNSSQVTSLEELKLSVQCMRKVDGELEYDDFRQVEHEFKRRHPIVGADYSDYVEPVYDQLGSRAAYIDVLRNSAQKRDLLDTFKTRLQDKEGYGFVRLSDGEGILFQKYSSFLTEEDSRNRQRHWWGEEIPQNLLAELLTDLEVAVADADLLGIPSVYRFLRDHSDRTKSLYDTLQGRGLLSVLQGVPHFDAPAKRYTDDKANLALFCSTDTVDELMTAARKLILVSSAAPEAASRLYGRYGGVVHIPVPTHNKTQHNMKYVSAGRPLPYVYREVNEQLQDVVRPGDLVLVGAGVAGKTFVRTARHAGAVGLDIGSAMDQLLDAGIHSLF</sequence>
<evidence type="ECO:0000259" key="1">
    <source>
        <dbReference type="Pfam" id="PF22882"/>
    </source>
</evidence>
<protein>
    <recommendedName>
        <fullName evidence="1">GT-D fold-like domain-containing protein</fullName>
    </recommendedName>
</protein>
<comment type="caution">
    <text evidence="2">The sequence shown here is derived from an EMBL/GenBank/DDBJ whole genome shotgun (WGS) entry which is preliminary data.</text>
</comment>
<dbReference type="InterPro" id="IPR055171">
    <property type="entry name" value="GT-D-like"/>
</dbReference>
<proteinExistence type="predicted"/>
<dbReference type="EMBL" id="JABAHY010000021">
    <property type="protein sequence ID" value="NLS11057.1"/>
    <property type="molecule type" value="Genomic_DNA"/>
</dbReference>
<gene>
    <name evidence="2" type="ORF">HGQ17_13845</name>
</gene>